<proteinExistence type="predicted"/>
<evidence type="ECO:0000313" key="1">
    <source>
        <dbReference type="EMBL" id="KAJ8878017.1"/>
    </source>
</evidence>
<gene>
    <name evidence="1" type="ORF">PR048_022480</name>
</gene>
<keyword evidence="2" id="KW-1185">Reference proteome</keyword>
<evidence type="ECO:0000313" key="2">
    <source>
        <dbReference type="Proteomes" id="UP001159363"/>
    </source>
</evidence>
<accession>A0ABQ9H183</accession>
<organism evidence="1 2">
    <name type="scientific">Dryococelus australis</name>
    <dbReference type="NCBI Taxonomy" id="614101"/>
    <lineage>
        <taxon>Eukaryota</taxon>
        <taxon>Metazoa</taxon>
        <taxon>Ecdysozoa</taxon>
        <taxon>Arthropoda</taxon>
        <taxon>Hexapoda</taxon>
        <taxon>Insecta</taxon>
        <taxon>Pterygota</taxon>
        <taxon>Neoptera</taxon>
        <taxon>Polyneoptera</taxon>
        <taxon>Phasmatodea</taxon>
        <taxon>Verophasmatodea</taxon>
        <taxon>Anareolatae</taxon>
        <taxon>Phasmatidae</taxon>
        <taxon>Eurycanthinae</taxon>
        <taxon>Dryococelus</taxon>
    </lineage>
</organism>
<name>A0ABQ9H183_9NEOP</name>
<comment type="caution">
    <text evidence="1">The sequence shown here is derived from an EMBL/GenBank/DDBJ whole genome shotgun (WGS) entry which is preliminary data.</text>
</comment>
<dbReference type="EMBL" id="JARBHB010000008">
    <property type="protein sequence ID" value="KAJ8878017.1"/>
    <property type="molecule type" value="Genomic_DNA"/>
</dbReference>
<reference evidence="1 2" key="1">
    <citation type="submission" date="2023-02" db="EMBL/GenBank/DDBJ databases">
        <title>LHISI_Scaffold_Assembly.</title>
        <authorList>
            <person name="Stuart O.P."/>
            <person name="Cleave R."/>
            <person name="Magrath M.J.L."/>
            <person name="Mikheyev A.S."/>
        </authorList>
    </citation>
    <scope>NUCLEOTIDE SEQUENCE [LARGE SCALE GENOMIC DNA]</scope>
    <source>
        <strain evidence="1">Daus_M_001</strain>
        <tissue evidence="1">Leg muscle</tissue>
    </source>
</reference>
<dbReference type="Proteomes" id="UP001159363">
    <property type="component" value="Chromosome 7"/>
</dbReference>
<sequence>MYANLRNVCSKDRFLETVKTYSYAEHRLDFVLVERIHCNMWGGGGKLQQKKMELNEKKEKIMEGAPKAAFAIDEELQSLQN</sequence>
<protein>
    <submittedName>
        <fullName evidence="1">Uncharacterized protein</fullName>
    </submittedName>
</protein>